<keyword evidence="2" id="KW-1185">Reference proteome</keyword>
<evidence type="ECO:0008006" key="3">
    <source>
        <dbReference type="Google" id="ProtNLM"/>
    </source>
</evidence>
<dbReference type="Proteomes" id="UP000240206">
    <property type="component" value="Unassembled WGS sequence"/>
</dbReference>
<gene>
    <name evidence="1" type="ORF">C7K08_08920</name>
</gene>
<evidence type="ECO:0000313" key="2">
    <source>
        <dbReference type="Proteomes" id="UP000240206"/>
    </source>
</evidence>
<evidence type="ECO:0000313" key="1">
    <source>
        <dbReference type="EMBL" id="PSI01243.1"/>
    </source>
</evidence>
<dbReference type="Pfam" id="PF14390">
    <property type="entry name" value="DUF4420"/>
    <property type="match status" value="1"/>
</dbReference>
<reference evidence="2" key="1">
    <citation type="submission" date="2018-03" db="EMBL/GenBank/DDBJ databases">
        <title>Ecological and genomic features of two cosmopolitan and abundant freshwater picocyanobacteria.</title>
        <authorList>
            <person name="Cabello-Yeves P.J."/>
            <person name="Picazo A."/>
            <person name="Camacho A."/>
            <person name="Callieri C."/>
            <person name="Rosselli R."/>
            <person name="Roda-Garcia J."/>
            <person name="Coutinho F.H."/>
            <person name="Rodriguez-Valera F."/>
        </authorList>
    </citation>
    <scope>NUCLEOTIDE SEQUENCE [LARGE SCALE GENOMIC DNA]</scope>
    <source>
        <strain evidence="2">Tous</strain>
    </source>
</reference>
<comment type="caution">
    <text evidence="1">The sequence shown here is derived from an EMBL/GenBank/DDBJ whole genome shotgun (WGS) entry which is preliminary data.</text>
</comment>
<dbReference type="RefSeq" id="WP_106500292.1">
    <property type="nucleotide sequence ID" value="NZ_PXVC01000041.1"/>
</dbReference>
<proteinExistence type="predicted"/>
<dbReference type="EMBL" id="PXVC01000041">
    <property type="protein sequence ID" value="PSI01243.1"/>
    <property type="molecule type" value="Genomic_DNA"/>
</dbReference>
<protein>
    <recommendedName>
        <fullName evidence="3">PD-(D/E)XK motif protein</fullName>
    </recommendedName>
</protein>
<dbReference type="InterPro" id="IPR025534">
    <property type="entry name" value="DUF4420"/>
</dbReference>
<sequence>MSTFPWSDIPTGRDAIPVSEDPCTPHRFMWALQNKRYYTLLYLINTGETIDVSLELPRLQCIDIYITPSSPCYLAISLLDSSFVDIFLDFCYDLIDSTRHKATKEEGLANLVNRCWRWQSLLYKKGNPLLSLQEQQGLFSELSFLLDYLVPSFGISRSLEMWQGPYGSYHDFVSASIDIEVKSFRTTGVPRIRVSSEHQLERPLHKGLYLVCYALSNDQNAGFSITSIAEQLSVLVAESAPSVSGLFQSLLDEAGFVWAHDYENSKWSIQSLSCYEVRDGFPSIVRSSVLPAIIHVEYDLNPQLLGDFSSSVSSALTSLT</sequence>
<accession>A0A2P7EDE5</accession>
<name>A0A2P7EDE5_9SYNE</name>
<organism evidence="1 2">
    <name type="scientific">Synechococcus lacustris str. Tous</name>
    <dbReference type="NCBI Taxonomy" id="1910958"/>
    <lineage>
        <taxon>Bacteria</taxon>
        <taxon>Bacillati</taxon>
        <taxon>Cyanobacteriota</taxon>
        <taxon>Cyanophyceae</taxon>
        <taxon>Synechococcales</taxon>
        <taxon>Synechococcaceae</taxon>
        <taxon>Synechococcus</taxon>
    </lineage>
</organism>
<dbReference type="AlphaFoldDB" id="A0A2P7EDE5"/>